<keyword evidence="4" id="KW-1185">Reference proteome</keyword>
<accession>A0AAN8F4I8</accession>
<feature type="transmembrane region" description="Helical" evidence="2">
    <location>
        <begin position="162"/>
        <end position="186"/>
    </location>
</feature>
<dbReference type="EMBL" id="WIXE01016983">
    <property type="protein sequence ID" value="KAK5972142.1"/>
    <property type="molecule type" value="Genomic_DNA"/>
</dbReference>
<comment type="caution">
    <text evidence="3">The sequence shown here is derived from an EMBL/GenBank/DDBJ whole genome shotgun (WGS) entry which is preliminary data.</text>
</comment>
<feature type="compositionally biased region" description="Polar residues" evidence="1">
    <location>
        <begin position="35"/>
        <end position="44"/>
    </location>
</feature>
<feature type="compositionally biased region" description="Basic and acidic residues" evidence="1">
    <location>
        <begin position="129"/>
        <end position="150"/>
    </location>
</feature>
<feature type="non-terminal residue" evidence="3">
    <location>
        <position position="1"/>
    </location>
</feature>
<proteinExistence type="predicted"/>
<name>A0AAN8F4I8_TRICO</name>
<organism evidence="3 4">
    <name type="scientific">Trichostrongylus colubriformis</name>
    <name type="common">Black scour worm</name>
    <dbReference type="NCBI Taxonomy" id="6319"/>
    <lineage>
        <taxon>Eukaryota</taxon>
        <taxon>Metazoa</taxon>
        <taxon>Ecdysozoa</taxon>
        <taxon>Nematoda</taxon>
        <taxon>Chromadorea</taxon>
        <taxon>Rhabditida</taxon>
        <taxon>Rhabditina</taxon>
        <taxon>Rhabditomorpha</taxon>
        <taxon>Strongyloidea</taxon>
        <taxon>Trichostrongylidae</taxon>
        <taxon>Trichostrongylus</taxon>
    </lineage>
</organism>
<evidence type="ECO:0000313" key="3">
    <source>
        <dbReference type="EMBL" id="KAK5972142.1"/>
    </source>
</evidence>
<sequence length="224" mass="25443">SRGFLKRTSHGQGTFAPVTKKAEDRDKLLDKLRTEQTGARQSASKDPIKDPPSKEEPAQPAGQSKGENKASTAAASAVRRRKTVKQKGTDGRHKKRAVVYHEEEKYPWGYSDSHGQHHGRRGSSGSVDDYVRGSSSDEYKRRMHETHEKMRERKGEAEDIGYFYKIIAAVLALIIILLSTVIFFMASRETIFNEYDLTYTMNLETMRYELGILTENIDCSLHMK</sequence>
<evidence type="ECO:0000256" key="1">
    <source>
        <dbReference type="SAM" id="MobiDB-lite"/>
    </source>
</evidence>
<feature type="compositionally biased region" description="Basic and acidic residues" evidence="1">
    <location>
        <begin position="46"/>
        <end position="57"/>
    </location>
</feature>
<reference evidence="3 4" key="1">
    <citation type="submission" date="2019-10" db="EMBL/GenBank/DDBJ databases">
        <title>Assembly and Annotation for the nematode Trichostrongylus colubriformis.</title>
        <authorList>
            <person name="Martin J."/>
        </authorList>
    </citation>
    <scope>NUCLEOTIDE SEQUENCE [LARGE SCALE GENOMIC DNA]</scope>
    <source>
        <strain evidence="3">G859</strain>
        <tissue evidence="3">Whole worm</tissue>
    </source>
</reference>
<feature type="region of interest" description="Disordered" evidence="1">
    <location>
        <begin position="1"/>
        <end position="150"/>
    </location>
</feature>
<keyword evidence="2" id="KW-1133">Transmembrane helix</keyword>
<keyword evidence="2" id="KW-0472">Membrane</keyword>
<evidence type="ECO:0000256" key="2">
    <source>
        <dbReference type="SAM" id="Phobius"/>
    </source>
</evidence>
<evidence type="ECO:0000313" key="4">
    <source>
        <dbReference type="Proteomes" id="UP001331761"/>
    </source>
</evidence>
<keyword evidence="2" id="KW-0812">Transmembrane</keyword>
<dbReference type="AlphaFoldDB" id="A0AAN8F4I8"/>
<gene>
    <name evidence="3" type="ORF">GCK32_012277</name>
</gene>
<feature type="compositionally biased region" description="Basic and acidic residues" evidence="1">
    <location>
        <begin position="20"/>
        <end position="34"/>
    </location>
</feature>
<protein>
    <submittedName>
        <fullName evidence="3">Uncharacterized protein</fullName>
    </submittedName>
</protein>
<dbReference type="Proteomes" id="UP001331761">
    <property type="component" value="Unassembled WGS sequence"/>
</dbReference>